<keyword evidence="22" id="KW-0863">Zinc-finger</keyword>
<dbReference type="EMBL" id="CAMXCT010004113">
    <property type="protein sequence ID" value="CAI4007749.1"/>
    <property type="molecule type" value="Genomic_DNA"/>
</dbReference>
<dbReference type="Gene3D" id="1.10.40.30">
    <property type="entry name" value="Fumarase/aspartase (C-terminal domain)"/>
    <property type="match status" value="1"/>
</dbReference>
<proteinExistence type="inferred from homology"/>
<keyword evidence="19" id="KW-0464">Manganese</keyword>
<feature type="compositionally biased region" description="Low complexity" evidence="23">
    <location>
        <begin position="4765"/>
        <end position="4780"/>
    </location>
</feature>
<dbReference type="EMBL" id="CAMXCT030004113">
    <property type="protein sequence ID" value="CAL4795061.1"/>
    <property type="molecule type" value="Genomic_DNA"/>
</dbReference>
<feature type="compositionally biased region" description="Basic and acidic residues" evidence="23">
    <location>
        <begin position="4416"/>
        <end position="4431"/>
    </location>
</feature>
<feature type="compositionally biased region" description="Polar residues" evidence="23">
    <location>
        <begin position="4959"/>
        <end position="4968"/>
    </location>
</feature>
<comment type="similarity">
    <text evidence="6">Belongs to the glycosyltransferase 13 family.</text>
</comment>
<comment type="pathway">
    <text evidence="5">Protein modification; protein glycosylation.</text>
</comment>
<feature type="region of interest" description="Disordered" evidence="23">
    <location>
        <begin position="2524"/>
        <end position="2553"/>
    </location>
</feature>
<comment type="subcellular location">
    <subcellularLocation>
        <location evidence="2">Golgi apparatus membrane</location>
        <topology evidence="2">Single-pass type II membrane protein</topology>
    </subcellularLocation>
</comment>
<keyword evidence="29" id="KW-1185">Reference proteome</keyword>
<dbReference type="CDD" id="cd16448">
    <property type="entry name" value="RING-H2"/>
    <property type="match status" value="1"/>
</dbReference>
<dbReference type="InterPro" id="IPR022761">
    <property type="entry name" value="Fumarate_lyase_N"/>
</dbReference>
<keyword evidence="20 28" id="KW-0456">Lyase</keyword>
<name>A0A9P1DBT4_9DINO</name>
<feature type="region of interest" description="Disordered" evidence="23">
    <location>
        <begin position="5283"/>
        <end position="5310"/>
    </location>
</feature>
<evidence type="ECO:0000256" key="14">
    <source>
        <dbReference type="ARBA" id="ARBA00022755"/>
    </source>
</evidence>
<dbReference type="PRINTS" id="PR00149">
    <property type="entry name" value="FUMRATELYASE"/>
</dbReference>
<evidence type="ECO:0000256" key="16">
    <source>
        <dbReference type="ARBA" id="ARBA00022989"/>
    </source>
</evidence>
<feature type="domain" description="CCHC-type" evidence="25">
    <location>
        <begin position="1423"/>
        <end position="1437"/>
    </location>
</feature>
<dbReference type="Pfam" id="PF00206">
    <property type="entry name" value="Lyase_1"/>
    <property type="match status" value="1"/>
</dbReference>
<evidence type="ECO:0000259" key="26">
    <source>
        <dbReference type="PROSITE" id="PS50994"/>
    </source>
</evidence>
<feature type="compositionally biased region" description="Polar residues" evidence="23">
    <location>
        <begin position="4065"/>
        <end position="4074"/>
    </location>
</feature>
<dbReference type="PROSITE" id="PS50994">
    <property type="entry name" value="INTEGRASE"/>
    <property type="match status" value="1"/>
</dbReference>
<feature type="compositionally biased region" description="Low complexity" evidence="23">
    <location>
        <begin position="2680"/>
        <end position="2706"/>
    </location>
</feature>
<dbReference type="InterPro" id="IPR020557">
    <property type="entry name" value="Fumarate_lyase_CS"/>
</dbReference>
<dbReference type="InterPro" id="IPR001841">
    <property type="entry name" value="Znf_RING"/>
</dbReference>
<evidence type="ECO:0000256" key="23">
    <source>
        <dbReference type="SAM" id="MobiDB-lite"/>
    </source>
</evidence>
<evidence type="ECO:0000256" key="15">
    <source>
        <dbReference type="ARBA" id="ARBA00022968"/>
    </source>
</evidence>
<keyword evidence="22" id="KW-0862">Zinc</keyword>
<evidence type="ECO:0000256" key="3">
    <source>
        <dbReference type="ARBA" id="ARBA00004706"/>
    </source>
</evidence>
<feature type="non-terminal residue" evidence="27">
    <location>
        <position position="1"/>
    </location>
</feature>
<evidence type="ECO:0000256" key="21">
    <source>
        <dbReference type="ARBA" id="ARBA00030717"/>
    </source>
</evidence>
<dbReference type="Gene3D" id="1.10.275.10">
    <property type="entry name" value="Fumarase/aspartase (N-terminal domain)"/>
    <property type="match status" value="1"/>
</dbReference>
<evidence type="ECO:0000259" key="24">
    <source>
        <dbReference type="PROSITE" id="PS50089"/>
    </source>
</evidence>
<dbReference type="InterPro" id="IPR029044">
    <property type="entry name" value="Nucleotide-diphossugar_trans"/>
</dbReference>
<dbReference type="InterPro" id="IPR004769">
    <property type="entry name" value="Pur_lyase"/>
</dbReference>
<dbReference type="SUPFAM" id="SSF57850">
    <property type="entry name" value="RING/U-box"/>
    <property type="match status" value="1"/>
</dbReference>
<evidence type="ECO:0000256" key="18">
    <source>
        <dbReference type="ARBA" id="ARBA00023136"/>
    </source>
</evidence>
<dbReference type="InterPro" id="IPR013083">
    <property type="entry name" value="Znf_RING/FYVE/PHD"/>
</dbReference>
<feature type="compositionally biased region" description="Basic and acidic residues" evidence="23">
    <location>
        <begin position="2663"/>
        <end position="2678"/>
    </location>
</feature>
<feature type="domain" description="RING-type" evidence="24">
    <location>
        <begin position="4462"/>
        <end position="4512"/>
    </location>
</feature>
<dbReference type="Gene3D" id="3.30.420.10">
    <property type="entry name" value="Ribonuclease H-like superfamily/Ribonuclease H"/>
    <property type="match status" value="1"/>
</dbReference>
<dbReference type="InterPro" id="IPR036397">
    <property type="entry name" value="RNaseH_sf"/>
</dbReference>
<dbReference type="GO" id="GO:0006188">
    <property type="term" value="P:IMP biosynthetic process"/>
    <property type="evidence" value="ECO:0007669"/>
    <property type="project" value="InterPro"/>
</dbReference>
<evidence type="ECO:0000256" key="10">
    <source>
        <dbReference type="ARBA" id="ARBA00022676"/>
    </source>
</evidence>
<evidence type="ECO:0000259" key="25">
    <source>
        <dbReference type="PROSITE" id="PS50158"/>
    </source>
</evidence>
<gene>
    <name evidence="27" type="ORF">C1SCF055_LOCUS33277</name>
</gene>
<dbReference type="InterPro" id="IPR004139">
    <property type="entry name" value="Glyco_trans_13"/>
</dbReference>
<dbReference type="PROSITE" id="PS00163">
    <property type="entry name" value="FUMARATE_LYASES"/>
    <property type="match status" value="1"/>
</dbReference>
<keyword evidence="18" id="KW-0472">Membrane</keyword>
<dbReference type="InterPro" id="IPR024083">
    <property type="entry name" value="Fumarase/histidase_N"/>
</dbReference>
<feature type="region of interest" description="Disordered" evidence="23">
    <location>
        <begin position="2582"/>
        <end position="2650"/>
    </location>
</feature>
<evidence type="ECO:0000256" key="11">
    <source>
        <dbReference type="ARBA" id="ARBA00022679"/>
    </source>
</evidence>
<feature type="region of interest" description="Disordered" evidence="23">
    <location>
        <begin position="4738"/>
        <end position="5096"/>
    </location>
</feature>
<feature type="region of interest" description="Disordered" evidence="23">
    <location>
        <begin position="467"/>
        <end position="491"/>
    </location>
</feature>
<keyword evidence="15" id="KW-0735">Signal-anchor</keyword>
<evidence type="ECO:0000256" key="20">
    <source>
        <dbReference type="ARBA" id="ARBA00023239"/>
    </source>
</evidence>
<dbReference type="GO" id="GO:0004018">
    <property type="term" value="F:N6-(1,2-dicarboxyethyl)AMP AMP-lyase (fumarate-forming) activity"/>
    <property type="evidence" value="ECO:0007669"/>
    <property type="project" value="InterPro"/>
</dbReference>
<keyword evidence="16" id="KW-1133">Transmembrane helix</keyword>
<dbReference type="PROSITE" id="PS50089">
    <property type="entry name" value="ZF_RING_2"/>
    <property type="match status" value="1"/>
</dbReference>
<dbReference type="GO" id="GO:0015074">
    <property type="term" value="P:DNA integration"/>
    <property type="evidence" value="ECO:0007669"/>
    <property type="project" value="InterPro"/>
</dbReference>
<feature type="region of interest" description="Disordered" evidence="23">
    <location>
        <begin position="2113"/>
        <end position="2138"/>
    </location>
</feature>
<evidence type="ECO:0000313" key="28">
    <source>
        <dbReference type="EMBL" id="CAL4795061.1"/>
    </source>
</evidence>
<comment type="similarity">
    <text evidence="7">Belongs to the lyase 1 family. Adenylosuccinate lyase subfamily.</text>
</comment>
<feature type="region of interest" description="Disordered" evidence="23">
    <location>
        <begin position="4245"/>
        <end position="4335"/>
    </location>
</feature>
<dbReference type="InterPro" id="IPR047136">
    <property type="entry name" value="PurB_bact"/>
</dbReference>
<keyword evidence="13" id="KW-0479">Metal-binding</keyword>
<evidence type="ECO:0000256" key="7">
    <source>
        <dbReference type="ARBA" id="ARBA00008273"/>
    </source>
</evidence>
<evidence type="ECO:0000256" key="12">
    <source>
        <dbReference type="ARBA" id="ARBA00022692"/>
    </source>
</evidence>
<dbReference type="Pfam" id="PF13639">
    <property type="entry name" value="zf-RING_2"/>
    <property type="match status" value="1"/>
</dbReference>
<feature type="region of interest" description="Disordered" evidence="23">
    <location>
        <begin position="2764"/>
        <end position="2795"/>
    </location>
</feature>
<reference evidence="28 29" key="2">
    <citation type="submission" date="2024-05" db="EMBL/GenBank/DDBJ databases">
        <authorList>
            <person name="Chen Y."/>
            <person name="Shah S."/>
            <person name="Dougan E. K."/>
            <person name="Thang M."/>
            <person name="Chan C."/>
        </authorList>
    </citation>
    <scope>NUCLEOTIDE SEQUENCE [LARGE SCALE GENOMIC DNA]</scope>
</reference>
<evidence type="ECO:0000256" key="1">
    <source>
        <dbReference type="ARBA" id="ARBA00001936"/>
    </source>
</evidence>
<dbReference type="Pfam" id="PF08328">
    <property type="entry name" value="ASL_C"/>
    <property type="match status" value="1"/>
</dbReference>
<dbReference type="SUPFAM" id="SSF53448">
    <property type="entry name" value="Nucleotide-diphospho-sugar transferases"/>
    <property type="match status" value="2"/>
</dbReference>
<dbReference type="InterPro" id="IPR013103">
    <property type="entry name" value="RVT_2"/>
</dbReference>
<feature type="region of interest" description="Disordered" evidence="23">
    <location>
        <begin position="5742"/>
        <end position="5764"/>
    </location>
</feature>
<organism evidence="27">
    <name type="scientific">Cladocopium goreaui</name>
    <dbReference type="NCBI Taxonomy" id="2562237"/>
    <lineage>
        <taxon>Eukaryota</taxon>
        <taxon>Sar</taxon>
        <taxon>Alveolata</taxon>
        <taxon>Dinophyceae</taxon>
        <taxon>Suessiales</taxon>
        <taxon>Symbiodiniaceae</taxon>
        <taxon>Cladocopium</taxon>
    </lineage>
</organism>
<feature type="compositionally biased region" description="Basic and acidic residues" evidence="23">
    <location>
        <begin position="2120"/>
        <end position="2138"/>
    </location>
</feature>
<evidence type="ECO:0000256" key="5">
    <source>
        <dbReference type="ARBA" id="ARBA00004922"/>
    </source>
</evidence>
<dbReference type="OrthoDB" id="406045at2759"/>
<evidence type="ECO:0000256" key="2">
    <source>
        <dbReference type="ARBA" id="ARBA00004323"/>
    </source>
</evidence>
<dbReference type="InterPro" id="IPR012337">
    <property type="entry name" value="RNaseH-like_sf"/>
</dbReference>
<keyword evidence="11" id="KW-0808">Transferase</keyword>
<dbReference type="Gene3D" id="1.20.200.10">
    <property type="entry name" value="Fumarase/aspartase (Central domain)"/>
    <property type="match status" value="1"/>
</dbReference>
<evidence type="ECO:0000256" key="4">
    <source>
        <dbReference type="ARBA" id="ARBA00004734"/>
    </source>
</evidence>
<feature type="compositionally biased region" description="Polar residues" evidence="23">
    <location>
        <begin position="4740"/>
        <end position="4757"/>
    </location>
</feature>
<feature type="region of interest" description="Disordered" evidence="23">
    <location>
        <begin position="5703"/>
        <end position="5724"/>
    </location>
</feature>
<evidence type="ECO:0000313" key="27">
    <source>
        <dbReference type="EMBL" id="CAI4007749.1"/>
    </source>
</evidence>
<keyword evidence="12" id="KW-0812">Transmembrane</keyword>
<feature type="compositionally biased region" description="Low complexity" evidence="23">
    <location>
        <begin position="2631"/>
        <end position="2640"/>
    </location>
</feature>
<feature type="compositionally biased region" description="Basic residues" evidence="23">
    <location>
        <begin position="4890"/>
        <end position="4902"/>
    </location>
</feature>
<sequence length="5764" mass="640480">MSGQTKRDAAEAFGQQLPALGDLNLAELTAVAPVDGRYRKNTKGLAEYFSEYGLIRYRVHVEIEYFLALMATLPMGQDLPSTAQAQLREIPAKLTLENAQEIKDTEKVTNHDVKAVEYFIKKRFDELGLEKYKEWVHFALTSQDINNTATPMLMRDAIHRSYIPSMEALVETLRGKLPDWDMPMLAKTHGQPASPTNLAKEFKVFLERIESQLKLLKQVPHSCKFGGATGNMNAHLVTFPEVDWRSFANKFCTEHLGLERQQYTTQIEHYDNMGAIFDGIKRLNTILLDLCKDVWMYVSMEYFKQKIVAGEVGSSAMPHKVNPIDFENAEGNLGFANAMLEHLAQKLPVSRLQRDLTDSTVLRNVGLPLAHTAIALASIQRGLGKLLVNKAAVEADLESNWAVVAEAIQSILRREGYPKPYEALRDLTRTNEAMTKERIHNFVDTLKVDDKIKTELKKASDLQSASSQFLVRQKEPQRSRASSATKERRSRPNLQRFGELLQAGSIPNSVLTPLDLSILLIAPDAASESLLQRTLSSLSETQGFAASTVLLAHSQPKLFIAQLAEHFQVQRLQVDIDKRIKRDSDRLSALYKAAFEGFPKTNLPKVRFVLVLAIGDLLAPDALWYFSQLADVLQRDDSLLAANGWNDQALAPYAADPTVVLRTDWFSGSGWLATHEAMQEMLSQWHLGSPWDAMFRDERLRRKRQFLTPEVSRVIPDRGWVLDDGATGHHSAARARLDPHLFAQTPLCDVPVVDLGALERLMEEPYKRLFFIDWPGEGLLKTKLLSSLQSLLEGKVNSGGPFRLVYRNLDPESDTTWKGVAQFFNLWPDLPMRGAYYGIVRLRWRDTVLYLVPNSSPLCRGEVREALLRPEEDAVTGSVLPPTASQILDPMLFPLASHPLLVPASSELLPADFPGTSCSFVCEEAGLRCHPEDLAFINNCAALASLGCRRCEADQGPDQPAQELQGPKAGRCLYNGNLGWDTWWDAWSILERESHGEAEHCGASSGIGTMENETGEQDVLPDVREWTSDGGEHAQAAQSTTAAEREHSQGAVTQPRWTEEEWRRWNQWHGGWSRSWNYSTTWESQDSHKAETTEARGTSVNPAPVAALDSRGLDPLQAADPWSRTWQTSRNQSKKDDWWGSTKGDYSEPPIWAGWQHYRLWRRALTRWNGNTDVALHRRAEKVLKNMEWELQAKLEHITEEELASHDYLSAILGVLDVLAGERQDSEKRRSIRAALYEGNRHQGESLAQYSLRRESQFASASRYMSLPDELRAFMLEEQAGLSKQGIQNLRVLTEGKHEYGRVKKALQVLDTEEESLFKSTKASYLTAEPLGDGQDAESGSDSESCSLDEESFLAIAEKDLTEDEAMNFLMQNAFRRRTWSENKQLKAARKKDRRHFDDKQSRPTKPQGHRHLPIAELKKITRCSNCGEKGHWKEDCVKPYRSKSSREKTEKSSGNAFVFMGSSSSSSFCVLAESGLEVFLTLPPGHAIIDPGASQDLIGLKSFERLTESLGHNGLKPIKLDEVPAPASGIGLLEHAGAIIDVPRNQIRFQNFGTSADMNRLSSGHRTLDISSWNGEPFPVPQQLRDQFQLSADAFNLADAQVSRDYAAFSCHEHAVELSVHEDRREKAQSVWFGMTRRLLTQRRGPTNLDLPLAFPQMPLCEEGVTIPAPPPKVCHHPVDLMVKGGNQHGSWKTCGLCNKQMIFKKWGPSNPRPSQRGTKKPKNVTVQTYVSTGPAAVIQRSAPALSSEEHITTQDVQVLITQQTDQLAQSTAGMVSQAMGPMMETMQQMAASHQQLQTMVQGQQQLIGLLLQQRGDQMPLPTQGYQVPVEIPSGEELMEAPAGDQWEMPRSQFGMEGDERLQRFRKCLNDKKTYKILELFSPPRITERARQVGFSTTSPAAFDMKTGWNVLDAKDRAEFWRVVHDQKPDCILMTPDCRPFSSMMQSNWSRMTEPEVQRIQQEGLIMWHFCVQVAEHQISQNKEFCIEQPGFASSAQTHATKWLLQQPGVIRFLFDQCMTGLKVKGDELSRKTTALTTNHLGLAAVFSSLQCPGDHSHVPLEGGLPAKAAIFGAQLIENFIRGLSFRPELSFYGDDEEEEGDLENALDAEIEASGAREPPARRAHQESAERLTSEQKKKVNQVHLNLGHLSREQMLSLFKAAGAKEAVMRYLKEEYSCEHCMRQRRPIDRKKATMQRTFAFNRQVGIDTFYISWGGRTHAYLNVVCQGTNYQQVCWLQDYDGGAPSSKVAWQAFCQCWLKPFGLPEMVISDGGPEFKDIFERSLERLNILQLVCDAASPWQNGRVERHGGWVKERAEMELSSGQSIVTSSEELDELLTYVVTHKNRWFSRGGFSPCQLVFGINPTLPADLLGDSPQDLAWQDIEADAMDQDTAAMEFNRSHRIRQRARELCVQQSAANKIRLSSLGRPHRQRQWAQGQWVYVWRKTVGTGQGHLTRSRWVGPGLVILQAGHTVYVSMRSRLWKCNSDQLRAATHYEALGASLTEVAELKDLLLQGRQSRCGAVDVASEGSPPSEAENMPVPSSPDRTVPSVLVPRMPSIPEEDLDRHRPGPGVGHALRQEAVLPLPTQMPQRNTSRTESEAGRQSNQSHEEPFGEPLPDKRRKTSLDTIGGASSGSSASQDRVKRRVSELEDLENKRLEREALKELKRMDKEARRESGAPATPMTNAPATPRVNASAAPSTPATPRMASRPVTPRTHKENQIAEDTCSPGMPEGLEDQDGSDLLSSDPRMSDFCFLGLKPSEDRNSLLAQPPKPKNSEFDMRTASAEEKQGFEKSDAAEWQTILDMGAVRICSPEESRKLRSTLRHRIIASRMVRRKKPMPGIGNYKYKSRWCVLGHSDPDSGSLKTFSPMPCTEAIALFFQLALCLDLKMSFADVKSAFCQSNPLNRPQGPLFAEACTGLGLPKDTIVELNVPVYGLDDAPISWHHTVLEFLFSLGFERSLFEPCWLIKRVNGRIMAMIMVEVDDFNIGAVPEYQDELQKLLQERFQFGKWEHDAADFAGRTVRFENDKVIMSQEKYIVEKVHQLKVPRGMLSSKDAALSSEMFEEFRSMLYRVSWLAHQTRPEAAGIVSLLSSRLHRATIHDVCCLNKLIHHIKGTASQPLVLHKFDLNKLVLIAASDAGGVSSEPIKAEAAHEELEDTVQGAWWLRIREALAFNQALAEVEWIQLMIRDVLHGDVHKEDWKKSILPFITVLRSECELKSRLQQCSVTDAKSLFDAIAKESTNSRQDRRTAIEIAIILDAISQYPLSCDASHLGTRRLCICSTDLLFPPDLGATKSHQRNEEDDTRSILDPGREPVRLAAAVKRKVISSSPSPQVASLSGNGTTQVEQGRVVLPAALRDLKPQDLAVLVVAGGQRPRMLERCLQALSKAYGYNKNMVMVSQDGDGTQTKIMAQKFHVGWRQVDTGVKSAGEKEALHYKMALQHAIEGPIKDKSVLIILEEDMVVSFDILLYFAQFQEILKWDDIFSVSAWNENAIAPFSANAQRLLRVDSFSGAAWMVSTEVMRQLLPAWPRNFWQKHLRKVTAGKQNIIPELPRVRLDRTNLQSASIFVSAARDLNHADLGDLRRLAAEVYLERLITDLQEATLVEELKNLPSPIKMRDSTLELNWRVHYQSSQPDNDGTWNFLARYLQLPETGQAPLLEGVSKMVWGRGFLFLVASSSRLIVKARLRPLPAEPVAPEVWRFKKRHDRCCWRPMGSCWQPTGQASPVAISALPRVDSARPQTSCLPTAARPCERSSFANVVSATWARTNLPWPVPEAADPMAHVCTMVTSCTIPSLAKRRIVKRGACASVEMSQGSFASPDALDDDVMNGSDVSPIRDNATVPKVYERQLMPLPKLKWISGPVSRHRVHTIVWEPGSNTSFRAWTQDLMLWSISSDAEPHQQCALVISQLGGAAREVARTMSPAEVMNGGVVNGQHLDPLSYLIHGLSSRFGPLDDEVRLRSAQDLLSFRRRTGESTDTVLSRFDIVRQRARADGGGATVSTETAALILLRAVGANHTQFQQLTQPFGYRLPSTEQEFLHMTSAIRRLGHIVESHRDNIASTLRGNQGSNHYWAGASPSDETGPNQEDGQEADGADAGGNWSYLTNNGESDTDSATSSDNNSLMDISDLNGMSSFQVDEYLFGRYQHAKKRWRRFTGKPVRALRRVLRRKGKGKGRDGEVLKCSICQSQYHLRARCPQRSDASQPAAAATSSVGQIHHTSQANQASRSMYVHFAAFQAQPGSEQSWSRIGTPREDGGNQEGQQQSQEGVSTPNAANARPGDRTPEVYHMTPDPLQENDPWRTWMTAERPQGSASNPIQPAPSHWQGPAASTLDPGISVPAWHVPDVRSFLEVSGLSTTRPMVGSGTEQMVLPPVPTAYTAATQALQAMVEPALSGGAVASEAAGLFTQVHAGRQERRRESRSHREQQEEQQEPEPQAAQTRESRPRGDGGLEVYQDTCTICLNRFAAEDHCCRLQCRHVFHCVCMGEYLQHNAPIGEGDIRLVCPNCREDTQVDRSWVQPTFNLHAQPTVEEQLNEAVQTPVPSEASAVSAEEYVTPDNIRSCDDGQLGLLVDPGSYGNLAGSGWVEEVEKTLQSQGKTASRETRSAPLRVGGVGKGSQNCREDVVIPLAIPRSDGTVKGGTYSAPVIEGSNAPALLGLKSLTQHRAVLDLVSNQLHLLGPGESRFELAEGTETFNLTRAATGHLLLPFQEFSRLASGSQGVRHLFSEEGIHESGYMTTVKTEQCKQEPTNTPEEADRASEPAAASPVEPSIAVASDAPEENQEGQSREADSQAPTSPADEPAPEAGETVTPVPAAEAEEAKSSSPEVTAANEAVPPVSVEATAEPKAEPASRHTGDFKNLTLDEIADREGYPEEKELTRDPSGARSRRGRRRRRKRRCEAEEEEDPAGSPDEEGRGRRRKRSPVSPGAVPRETKRWASQGSQTSHEEGVERAPSSATDQTSAYDTDRGSVVLTPRREGPIDKSYVALPSEMITPKSGSASSSARPAEVAKACESVAAQLPKERGAGKSSPPLPPPPRRLVTREDDGQEYEVVRGERLPPPPPRPKRLLQPPPEPKNPPTAKTGAAGARPLQRGTDAEIAKAEAHLTEVMANPSATRTAKRKALLSISNFDAHACAFEGMDCRVTRVRSHSSAWEHSSVQSLVDVCGLKLSTHRWCTFGLKTTGGNPSAVVHRCASTFEWQSTPCQCPADAEHVHDLALRDPCCTAQRRHTYEAEAAANLLESAWICESVSGKSADSTVSMEGTVVGSDSQQIACQSAHPAQHVEHNATSSDSSRARDPAPESSVFKSLTLPAQSTVSKTPHNFCATFFQCRCCELLVPSETAWCNTCEAPVENEQAHLIQVGCYPTEQRLAAKQRAKDGILPKRKKKQVEQHFDDCGEDLTPICDKDPKLSMFIDGYSSDEEDNIGHKILSSWVTHGFQCSESDLPPSTHPGMVIAVDFEEAYPILINRPYGVEIVEFCGGQGLTTQMAVKRQLSTGHNFELLTGCDLTDTSTQRKVLSYLSIAKPLVIVMAPRCDPFGPLGRWNRVIHPEGWDRSYQESAPLAEFCGRAALHQISEERHFLCEQPQSSTLFQEEPWPRVLQHEGTVKVVFHQCRVKQYINGQLCKKATELVASTRTLLEPFEGLVCTGDHPHAVLTGGQASKAQKWSRDMCDRIAFGIQQLAASTKERPVQAMPSVAVGGGDEAQEDPEPEEAGNEPWRKCKGCRWRLPKYDPQHSRVAGECKHPDTEPVTFDCPACK</sequence>
<feature type="compositionally biased region" description="Basic and acidic residues" evidence="23">
    <location>
        <begin position="4870"/>
        <end position="4884"/>
    </location>
</feature>
<keyword evidence="10" id="KW-0328">Glycosyltransferase</keyword>
<dbReference type="InterPro" id="IPR008948">
    <property type="entry name" value="L-Aspartase-like"/>
</dbReference>
<dbReference type="Proteomes" id="UP001152797">
    <property type="component" value="Unassembled WGS sequence"/>
</dbReference>
<dbReference type="GO" id="GO:0008375">
    <property type="term" value="F:acetylglucosaminyltransferase activity"/>
    <property type="evidence" value="ECO:0007669"/>
    <property type="project" value="InterPro"/>
</dbReference>
<dbReference type="EC" id="4.3.2.2" evidence="8"/>
<dbReference type="SUPFAM" id="SSF53098">
    <property type="entry name" value="Ribonuclease H-like"/>
    <property type="match status" value="1"/>
</dbReference>
<feature type="compositionally biased region" description="Basic and acidic residues" evidence="23">
    <location>
        <begin position="5045"/>
        <end position="5061"/>
    </location>
</feature>
<evidence type="ECO:0000256" key="13">
    <source>
        <dbReference type="ARBA" id="ARBA00022723"/>
    </source>
</evidence>
<dbReference type="SUPFAM" id="SSF48557">
    <property type="entry name" value="L-aspartase-like"/>
    <property type="match status" value="1"/>
</dbReference>
<dbReference type="PANTHER" id="PTHR43411">
    <property type="entry name" value="ADENYLOSUCCINATE LYASE"/>
    <property type="match status" value="1"/>
</dbReference>
<feature type="region of interest" description="Disordered" evidence="23">
    <location>
        <begin position="1381"/>
        <end position="1413"/>
    </location>
</feature>
<protein>
    <recommendedName>
        <fullName evidence="9">Adenylosuccinate lyase</fullName>
        <ecNumber evidence="8">4.3.2.2</ecNumber>
    </recommendedName>
    <alternativeName>
        <fullName evidence="21">Adenylosuccinase</fullName>
    </alternativeName>
</protein>
<comment type="caution">
    <text evidence="27">The sequence shown here is derived from an EMBL/GenBank/DDBJ whole genome shotgun (WGS) entry which is preliminary data.</text>
</comment>
<feature type="compositionally biased region" description="Basic and acidic residues" evidence="23">
    <location>
        <begin position="5742"/>
        <end position="5753"/>
    </location>
</feature>
<dbReference type="SMART" id="SM00343">
    <property type="entry name" value="ZnF_C2HC"/>
    <property type="match status" value="2"/>
</dbReference>
<evidence type="ECO:0000256" key="19">
    <source>
        <dbReference type="ARBA" id="ARBA00023211"/>
    </source>
</evidence>
<dbReference type="InterPro" id="IPR000362">
    <property type="entry name" value="Fumarate_lyase_fam"/>
</dbReference>
<dbReference type="GO" id="GO:0000139">
    <property type="term" value="C:Golgi membrane"/>
    <property type="evidence" value="ECO:0007669"/>
    <property type="project" value="UniProtKB-SubCell"/>
</dbReference>
<comment type="pathway">
    <text evidence="3">Purine metabolism; IMP biosynthesis via de novo pathway; 5-amino-1-(5-phospho-D-ribosyl)imidazole-4-carboxamide from 5-amino-1-(5-phospho-D-ribosyl)imidazole-4-carboxylate: step 2/2.</text>
</comment>
<dbReference type="GO" id="GO:0008270">
    <property type="term" value="F:zinc ion binding"/>
    <property type="evidence" value="ECO:0007669"/>
    <property type="project" value="UniProtKB-KW"/>
</dbReference>
<dbReference type="GO" id="GO:0003676">
    <property type="term" value="F:nucleic acid binding"/>
    <property type="evidence" value="ECO:0007669"/>
    <property type="project" value="InterPro"/>
</dbReference>
<keyword evidence="17" id="KW-0333">Golgi apparatus</keyword>
<feature type="region of interest" description="Disordered" evidence="23">
    <location>
        <begin position="1027"/>
        <end position="1059"/>
    </location>
</feature>
<evidence type="ECO:0000256" key="9">
    <source>
        <dbReference type="ARBA" id="ARBA00017058"/>
    </source>
</evidence>
<dbReference type="PROSITE" id="PS50158">
    <property type="entry name" value="ZF_CCHC"/>
    <property type="match status" value="1"/>
</dbReference>
<evidence type="ECO:0000256" key="6">
    <source>
        <dbReference type="ARBA" id="ARBA00006492"/>
    </source>
</evidence>
<feature type="region of interest" description="Disordered" evidence="23">
    <location>
        <begin position="4065"/>
        <end position="4123"/>
    </location>
</feature>
<keyword evidence="14" id="KW-0658">Purine biosynthesis</keyword>
<evidence type="ECO:0000313" key="29">
    <source>
        <dbReference type="Proteomes" id="UP001152797"/>
    </source>
</evidence>
<dbReference type="NCBIfam" id="NF006764">
    <property type="entry name" value="PRK09285.1"/>
    <property type="match status" value="1"/>
</dbReference>
<dbReference type="InterPro" id="IPR001878">
    <property type="entry name" value="Znf_CCHC"/>
</dbReference>
<dbReference type="InterPro" id="IPR013539">
    <property type="entry name" value="PurB_C"/>
</dbReference>
<comment type="pathway">
    <text evidence="4">Purine metabolism; AMP biosynthesis via de novo pathway; AMP from IMP: step 2/2.</text>
</comment>
<feature type="domain" description="Integrase catalytic" evidence="26">
    <location>
        <begin position="2184"/>
        <end position="2364"/>
    </location>
</feature>
<dbReference type="Pfam" id="PF03071">
    <property type="entry name" value="GNT-I"/>
    <property type="match status" value="2"/>
</dbReference>
<evidence type="ECO:0000256" key="17">
    <source>
        <dbReference type="ARBA" id="ARBA00023034"/>
    </source>
</evidence>
<dbReference type="NCBIfam" id="TIGR00928">
    <property type="entry name" value="purB"/>
    <property type="match status" value="1"/>
</dbReference>
<accession>A0A9P1DBT4</accession>
<dbReference type="Gene3D" id="3.90.550.10">
    <property type="entry name" value="Spore Coat Polysaccharide Biosynthesis Protein SpsA, Chain A"/>
    <property type="match status" value="2"/>
</dbReference>
<comment type="cofactor">
    <cofactor evidence="1">
        <name>Mn(2+)</name>
        <dbReference type="ChEBI" id="CHEBI:29035"/>
    </cofactor>
</comment>
<evidence type="ECO:0000256" key="22">
    <source>
        <dbReference type="PROSITE-ProRule" id="PRU00047"/>
    </source>
</evidence>
<feature type="region of interest" description="Disordered" evidence="23">
    <location>
        <begin position="1087"/>
        <end position="1141"/>
    </location>
</feature>
<dbReference type="EMBL" id="CAMXCT020004113">
    <property type="protein sequence ID" value="CAL1161124.1"/>
    <property type="molecule type" value="Genomic_DNA"/>
</dbReference>
<feature type="compositionally biased region" description="Acidic residues" evidence="23">
    <location>
        <begin position="5709"/>
        <end position="5720"/>
    </location>
</feature>
<feature type="region of interest" description="Disordered" evidence="23">
    <location>
        <begin position="2663"/>
        <end position="2747"/>
    </location>
</feature>
<dbReference type="PANTHER" id="PTHR43411:SF1">
    <property type="entry name" value="ADENYLOSUCCINATE LYASE"/>
    <property type="match status" value="1"/>
</dbReference>
<feature type="region of interest" description="Disordered" evidence="23">
    <location>
        <begin position="4414"/>
        <end position="4453"/>
    </location>
</feature>
<feature type="compositionally biased region" description="Basic and acidic residues" evidence="23">
    <location>
        <begin position="4848"/>
        <end position="4861"/>
    </location>
</feature>
<reference evidence="27" key="1">
    <citation type="submission" date="2022-10" db="EMBL/GenBank/DDBJ databases">
        <authorList>
            <person name="Chen Y."/>
            <person name="Dougan E. K."/>
            <person name="Chan C."/>
            <person name="Rhodes N."/>
            <person name="Thang M."/>
        </authorList>
    </citation>
    <scope>NUCLEOTIDE SEQUENCE</scope>
</reference>
<evidence type="ECO:0000256" key="8">
    <source>
        <dbReference type="ARBA" id="ARBA00012339"/>
    </source>
</evidence>
<dbReference type="Gene3D" id="3.30.40.10">
    <property type="entry name" value="Zinc/RING finger domain, C3HC4 (zinc finger)"/>
    <property type="match status" value="1"/>
</dbReference>
<feature type="compositionally biased region" description="Basic and acidic residues" evidence="23">
    <location>
        <begin position="2776"/>
        <end position="2795"/>
    </location>
</feature>
<dbReference type="Pfam" id="PF07727">
    <property type="entry name" value="RVT_2"/>
    <property type="match status" value="1"/>
</dbReference>
<dbReference type="InterPro" id="IPR001584">
    <property type="entry name" value="Integrase_cat-core"/>
</dbReference>